<dbReference type="GO" id="GO:0015074">
    <property type="term" value="P:DNA integration"/>
    <property type="evidence" value="ECO:0007669"/>
    <property type="project" value="InterPro"/>
</dbReference>
<dbReference type="GO" id="GO:0006310">
    <property type="term" value="P:DNA recombination"/>
    <property type="evidence" value="ECO:0007669"/>
    <property type="project" value="UniProtKB-KW"/>
</dbReference>
<dbReference type="AlphaFoldDB" id="A0A927C536"/>
<evidence type="ECO:0000256" key="1">
    <source>
        <dbReference type="ARBA" id="ARBA00023172"/>
    </source>
</evidence>
<feature type="domain" description="Tyr recombinase" evidence="2">
    <location>
        <begin position="237"/>
        <end position="469"/>
    </location>
</feature>
<protein>
    <recommendedName>
        <fullName evidence="2">Tyr recombinase domain-containing protein</fullName>
    </recommendedName>
</protein>
<evidence type="ECO:0000313" key="4">
    <source>
        <dbReference type="Proteomes" id="UP000610558"/>
    </source>
</evidence>
<dbReference type="InterPro" id="IPR002104">
    <property type="entry name" value="Integrase_catalytic"/>
</dbReference>
<dbReference type="Proteomes" id="UP000610558">
    <property type="component" value="Unassembled WGS sequence"/>
</dbReference>
<dbReference type="SUPFAM" id="SSF56349">
    <property type="entry name" value="DNA breaking-rejoining enzymes"/>
    <property type="match status" value="1"/>
</dbReference>
<dbReference type="EMBL" id="JACXLD010000026">
    <property type="protein sequence ID" value="MBD2860318.1"/>
    <property type="molecule type" value="Genomic_DNA"/>
</dbReference>
<dbReference type="InterPro" id="IPR013762">
    <property type="entry name" value="Integrase-like_cat_sf"/>
</dbReference>
<gene>
    <name evidence="3" type="ORF">IB286_15080</name>
</gene>
<sequence length="621" mass="70228">MTKQLEVSALDYCRTIKLDELDSESLNRLPISSYKLPDGTHQVLSEYGDMEWRYENDRFVKGVKDGAKKISFKSIPPAFVEPLKYAVKQYDIKMTPAGGTLCYYYKNIKPFLAYLDCLNIQAMSVVTPFVAASYVQHSKEQVSLRGKPLSVKTLVSRFSGIELLYKYLKGTPWEFEHPWPESSSVHLGGLTGTEHSGKKTAKTEVISDEELKIVVSHCEEILDQAPELITLAAEIARVRRHEPKERQAALLNALLSAEGFTGLREFNAQYNQIGTATAIIILTFSGIRIHELLGIQNNAYRIEDNEDEVLHWLKSYSSKTNEGYTEWLSPEIVIKAVKVRKAFNQPLQDALLAEQASLFEQDPYHPRALAIEGYKDNLFLAKVNSNGGRVELVSTVGFDKALKRFGNALGVPNLASHRFRRTFAVYVATSAYGDLRYLKKHFKHWSMDMTLLYAFNDHQSEELYDEIAIEIKNYKVARVDEFLEEDTIITGGLADKLISYRSSSEAVRTFSSRAEMAEKISDTIHLRSTGHSWCTSDNSGCGGRSSIESTRCVECKDSIIEKDRHGEYFNQLHLQQIELLNIDDIGPVGKQRVERDLRRCESVLRDLGLFDGAASNEKEIA</sequence>
<evidence type="ECO:0000259" key="2">
    <source>
        <dbReference type="PROSITE" id="PS51898"/>
    </source>
</evidence>
<dbReference type="GO" id="GO:0003677">
    <property type="term" value="F:DNA binding"/>
    <property type="evidence" value="ECO:0007669"/>
    <property type="project" value="InterPro"/>
</dbReference>
<dbReference type="PROSITE" id="PS51898">
    <property type="entry name" value="TYR_RECOMBINASE"/>
    <property type="match status" value="1"/>
</dbReference>
<dbReference type="RefSeq" id="WP_190766972.1">
    <property type="nucleotide sequence ID" value="NZ_JACXLD010000026.1"/>
</dbReference>
<proteinExistence type="predicted"/>
<dbReference type="InterPro" id="IPR011010">
    <property type="entry name" value="DNA_brk_join_enz"/>
</dbReference>
<accession>A0A927C536</accession>
<evidence type="ECO:0000313" key="3">
    <source>
        <dbReference type="EMBL" id="MBD2860318.1"/>
    </source>
</evidence>
<keyword evidence="4" id="KW-1185">Reference proteome</keyword>
<reference evidence="3" key="1">
    <citation type="submission" date="2020-09" db="EMBL/GenBank/DDBJ databases">
        <authorList>
            <person name="Yoon J.-W."/>
        </authorList>
    </citation>
    <scope>NUCLEOTIDE SEQUENCE</scope>
    <source>
        <strain evidence="3">KMU-158</strain>
    </source>
</reference>
<comment type="caution">
    <text evidence="3">The sequence shown here is derived from an EMBL/GenBank/DDBJ whole genome shotgun (WGS) entry which is preliminary data.</text>
</comment>
<dbReference type="Gene3D" id="1.10.443.10">
    <property type="entry name" value="Intergrase catalytic core"/>
    <property type="match status" value="1"/>
</dbReference>
<keyword evidence="1" id="KW-0233">DNA recombination</keyword>
<name>A0A927C536_9GAMM</name>
<organism evidence="3 4">
    <name type="scientific">Spongiibacter pelagi</name>
    <dbReference type="NCBI Taxonomy" id="2760804"/>
    <lineage>
        <taxon>Bacteria</taxon>
        <taxon>Pseudomonadati</taxon>
        <taxon>Pseudomonadota</taxon>
        <taxon>Gammaproteobacteria</taxon>
        <taxon>Cellvibrionales</taxon>
        <taxon>Spongiibacteraceae</taxon>
        <taxon>Spongiibacter</taxon>
    </lineage>
</organism>